<proteinExistence type="predicted"/>
<reference evidence="2" key="2">
    <citation type="submission" date="2020-11" db="EMBL/GenBank/DDBJ databases">
        <authorList>
            <person name="McCartney M.A."/>
            <person name="Auch B."/>
            <person name="Kono T."/>
            <person name="Mallez S."/>
            <person name="Becker A."/>
            <person name="Gohl D.M."/>
            <person name="Silverstein K.A.T."/>
            <person name="Koren S."/>
            <person name="Bechman K.B."/>
            <person name="Herman A."/>
            <person name="Abrahante J.E."/>
            <person name="Garbe J."/>
        </authorList>
    </citation>
    <scope>NUCLEOTIDE SEQUENCE</scope>
    <source>
        <strain evidence="2">Duluth1</strain>
        <tissue evidence="2">Whole animal</tissue>
    </source>
</reference>
<feature type="compositionally biased region" description="Basic residues" evidence="1">
    <location>
        <begin position="16"/>
        <end position="26"/>
    </location>
</feature>
<name>A0A9D4FG53_DREPO</name>
<gene>
    <name evidence="2" type="ORF">DPMN_150674</name>
</gene>
<sequence length="69" mass="8173">MYPMQHGNTSPVTLKAKNKKRRPRNTWRRDLDADAKQMGQSWGQLERLVQNRDTWRKLVGGTTCEDEMR</sequence>
<evidence type="ECO:0000256" key="1">
    <source>
        <dbReference type="SAM" id="MobiDB-lite"/>
    </source>
</evidence>
<dbReference type="Proteomes" id="UP000828390">
    <property type="component" value="Unassembled WGS sequence"/>
</dbReference>
<keyword evidence="3" id="KW-1185">Reference proteome</keyword>
<accession>A0A9D4FG53</accession>
<feature type="region of interest" description="Disordered" evidence="1">
    <location>
        <begin position="1"/>
        <end position="38"/>
    </location>
</feature>
<comment type="caution">
    <text evidence="2">The sequence shown here is derived from an EMBL/GenBank/DDBJ whole genome shotgun (WGS) entry which is preliminary data.</text>
</comment>
<evidence type="ECO:0000313" key="3">
    <source>
        <dbReference type="Proteomes" id="UP000828390"/>
    </source>
</evidence>
<evidence type="ECO:0000313" key="2">
    <source>
        <dbReference type="EMBL" id="KAH3797099.1"/>
    </source>
</evidence>
<dbReference type="AlphaFoldDB" id="A0A9D4FG53"/>
<organism evidence="2 3">
    <name type="scientific">Dreissena polymorpha</name>
    <name type="common">Zebra mussel</name>
    <name type="synonym">Mytilus polymorpha</name>
    <dbReference type="NCBI Taxonomy" id="45954"/>
    <lineage>
        <taxon>Eukaryota</taxon>
        <taxon>Metazoa</taxon>
        <taxon>Spiralia</taxon>
        <taxon>Lophotrochozoa</taxon>
        <taxon>Mollusca</taxon>
        <taxon>Bivalvia</taxon>
        <taxon>Autobranchia</taxon>
        <taxon>Heteroconchia</taxon>
        <taxon>Euheterodonta</taxon>
        <taxon>Imparidentia</taxon>
        <taxon>Neoheterodontei</taxon>
        <taxon>Myida</taxon>
        <taxon>Dreissenoidea</taxon>
        <taxon>Dreissenidae</taxon>
        <taxon>Dreissena</taxon>
    </lineage>
</organism>
<reference evidence="2" key="1">
    <citation type="journal article" date="2019" name="bioRxiv">
        <title>The Genome of the Zebra Mussel, Dreissena polymorpha: A Resource for Invasive Species Research.</title>
        <authorList>
            <person name="McCartney M.A."/>
            <person name="Auch B."/>
            <person name="Kono T."/>
            <person name="Mallez S."/>
            <person name="Zhang Y."/>
            <person name="Obille A."/>
            <person name="Becker A."/>
            <person name="Abrahante J.E."/>
            <person name="Garbe J."/>
            <person name="Badalamenti J.P."/>
            <person name="Herman A."/>
            <person name="Mangelson H."/>
            <person name="Liachko I."/>
            <person name="Sullivan S."/>
            <person name="Sone E.D."/>
            <person name="Koren S."/>
            <person name="Silverstein K.A.T."/>
            <person name="Beckman K.B."/>
            <person name="Gohl D.M."/>
        </authorList>
    </citation>
    <scope>NUCLEOTIDE SEQUENCE</scope>
    <source>
        <strain evidence="2">Duluth1</strain>
        <tissue evidence="2">Whole animal</tissue>
    </source>
</reference>
<feature type="compositionally biased region" description="Polar residues" evidence="1">
    <location>
        <begin position="1"/>
        <end position="12"/>
    </location>
</feature>
<dbReference type="EMBL" id="JAIWYP010000007">
    <property type="protein sequence ID" value="KAH3797099.1"/>
    <property type="molecule type" value="Genomic_DNA"/>
</dbReference>
<protein>
    <submittedName>
        <fullName evidence="2">Uncharacterized protein</fullName>
    </submittedName>
</protein>